<dbReference type="Proteomes" id="UP000016646">
    <property type="component" value="Unassembled WGS sequence"/>
</dbReference>
<dbReference type="RefSeq" id="WP_021329810.1">
    <property type="nucleotide sequence ID" value="NZ_AUZJ01000014.1"/>
</dbReference>
<dbReference type="Pfam" id="PF02120">
    <property type="entry name" value="Flg_hook"/>
    <property type="match status" value="1"/>
</dbReference>
<evidence type="ECO:0000256" key="1">
    <source>
        <dbReference type="SAM" id="MobiDB-lite"/>
    </source>
</evidence>
<evidence type="ECO:0000313" key="4">
    <source>
        <dbReference type="EMBL" id="ERK04701.1"/>
    </source>
</evidence>
<keyword evidence="3" id="KW-0282">Flagellum</keyword>
<dbReference type="CDD" id="cd17470">
    <property type="entry name" value="T3SS_Flik_C"/>
    <property type="match status" value="1"/>
</dbReference>
<feature type="compositionally biased region" description="Basic and acidic residues" evidence="1">
    <location>
        <begin position="123"/>
        <end position="141"/>
    </location>
</feature>
<dbReference type="STRING" id="1125725.HMPREF1325_1957"/>
<gene>
    <name evidence="3" type="primary">fliK</name>
    <name evidence="4" type="ORF">HMPREF0860_1335</name>
    <name evidence="3" type="ORF">HMPREF1325_1957</name>
</gene>
<feature type="region of interest" description="Disordered" evidence="1">
    <location>
        <begin position="61"/>
        <end position="141"/>
    </location>
</feature>
<evidence type="ECO:0000313" key="3">
    <source>
        <dbReference type="EMBL" id="ERF61266.1"/>
    </source>
</evidence>
<protein>
    <submittedName>
        <fullName evidence="3">Flagellar hook-length control protein FliK</fullName>
    </submittedName>
</protein>
<dbReference type="AlphaFoldDB" id="U1FP53"/>
<feature type="domain" description="Flagellar hook-length control protein-like C-terminal" evidence="2">
    <location>
        <begin position="353"/>
        <end position="426"/>
    </location>
</feature>
<comment type="caution">
    <text evidence="3">The sequence shown here is derived from an EMBL/GenBank/DDBJ whole genome shotgun (WGS) entry which is preliminary data.</text>
</comment>
<dbReference type="PATRIC" id="fig|1125725.3.peg.768"/>
<organism evidence="3 5">
    <name type="scientific">Treponema socranskii subsp. socranskii VPI DR56BR1116 = ATCC 35536</name>
    <dbReference type="NCBI Taxonomy" id="1125725"/>
    <lineage>
        <taxon>Bacteria</taxon>
        <taxon>Pseudomonadati</taxon>
        <taxon>Spirochaetota</taxon>
        <taxon>Spirochaetia</taxon>
        <taxon>Spirochaetales</taxon>
        <taxon>Treponemataceae</taxon>
        <taxon>Treponema</taxon>
    </lineage>
</organism>
<sequence>MQGIPVAKVNAVPKVNAIDKIDSLSSPLSKKILLSSTKNEEHSFAKLLARAQGKKIDAQVSDAFSSSNGFHESKRASADLRRKDASKAKAVRNDDVDTKKESKTAAAKDTAKKEPVDSTSSDFNEKKSFEYTQDESRGRMADTADEALEKTEVLDAGDAARTALLEDFAYLVDGTLDSESAGKGIDTKTESDTDDFFAESVSVSEEAVPFQIGSAIVHTADLSDGETEGDEFSDNGFSDEKAFSFEIRDEKAISKRERAFDADGKILVTDLRTETAEILSEVKPETEKSIKIDTQVGDTPELTMFVSDGTLQNVAPANGQSAQTASSNFQAMLANQIRQNASEFVKAGSIVLRDNNAGTINLVLRPESLGNVKISLQLSDKVVSGQITVHSEEAYNAFKESANALKNAFAQSGFEAGGFTVAYSSAGTGGSFSGSGAGGGFADAQHAGRYESAFVSEVSAASGGSYIGSEHAVNVVV</sequence>
<evidence type="ECO:0000313" key="6">
    <source>
        <dbReference type="Proteomes" id="UP000016646"/>
    </source>
</evidence>
<dbReference type="InterPro" id="IPR021136">
    <property type="entry name" value="Flagellar_hook_control-like_C"/>
</dbReference>
<keyword evidence="3" id="KW-0969">Cilium</keyword>
<keyword evidence="6" id="KW-1185">Reference proteome</keyword>
<reference evidence="5 6" key="1">
    <citation type="submission" date="2013-08" db="EMBL/GenBank/DDBJ databases">
        <authorList>
            <person name="Durkin A.S."/>
            <person name="Haft D.R."/>
            <person name="McCorrison J."/>
            <person name="Torralba M."/>
            <person name="Gillis M."/>
            <person name="Haft D.H."/>
            <person name="Methe B."/>
            <person name="Sutton G."/>
            <person name="Nelson K.E."/>
        </authorList>
    </citation>
    <scope>NUCLEOTIDE SEQUENCE [LARGE SCALE GENOMIC DNA]</scope>
    <source>
        <strain evidence="4 6">ATCC 35536</strain>
        <strain evidence="3 5">VPI DR56BR1116</strain>
    </source>
</reference>
<dbReference type="EMBL" id="AUZJ01000014">
    <property type="protein sequence ID" value="ERF61266.1"/>
    <property type="molecule type" value="Genomic_DNA"/>
</dbReference>
<dbReference type="InterPro" id="IPR038610">
    <property type="entry name" value="FliK-like_C_sf"/>
</dbReference>
<accession>U1FP53</accession>
<evidence type="ECO:0000313" key="5">
    <source>
        <dbReference type="Proteomes" id="UP000016412"/>
    </source>
</evidence>
<dbReference type="eggNOG" id="COG3144">
    <property type="taxonomic scope" value="Bacteria"/>
</dbReference>
<proteinExistence type="predicted"/>
<dbReference type="EMBL" id="AVQI01000016">
    <property type="protein sequence ID" value="ERK04701.1"/>
    <property type="molecule type" value="Genomic_DNA"/>
</dbReference>
<dbReference type="Gene3D" id="3.30.750.140">
    <property type="match status" value="1"/>
</dbReference>
<keyword evidence="3" id="KW-0966">Cell projection</keyword>
<evidence type="ECO:0000259" key="2">
    <source>
        <dbReference type="Pfam" id="PF02120"/>
    </source>
</evidence>
<feature type="compositionally biased region" description="Basic and acidic residues" evidence="1">
    <location>
        <begin position="71"/>
        <end position="103"/>
    </location>
</feature>
<name>U1FP53_TRESO</name>
<dbReference type="Proteomes" id="UP000016412">
    <property type="component" value="Unassembled WGS sequence"/>
</dbReference>